<organism evidence="1">
    <name type="scientific">Siphoviridae sp. ctAFE3</name>
    <dbReference type="NCBI Taxonomy" id="2827796"/>
    <lineage>
        <taxon>Viruses</taxon>
        <taxon>Duplodnaviria</taxon>
        <taxon>Heunggongvirae</taxon>
        <taxon>Uroviricota</taxon>
        <taxon>Caudoviricetes</taxon>
    </lineage>
</organism>
<sequence length="29" mass="3632">MKSFYNKLKLIFKYNINMKITRFLFTQNS</sequence>
<reference evidence="1" key="1">
    <citation type="journal article" date="2021" name="Proc. Natl. Acad. Sci. U.S.A.">
        <title>A Catalog of Tens of Thousands of Viruses from Human Metagenomes Reveals Hidden Associations with Chronic Diseases.</title>
        <authorList>
            <person name="Tisza M.J."/>
            <person name="Buck C.B."/>
        </authorList>
    </citation>
    <scope>NUCLEOTIDE SEQUENCE</scope>
    <source>
        <strain evidence="1">CtAFE3</strain>
    </source>
</reference>
<name>A0A8S5S6Z7_9CAUD</name>
<proteinExistence type="predicted"/>
<dbReference type="EMBL" id="BK032542">
    <property type="protein sequence ID" value="DAF46713.1"/>
    <property type="molecule type" value="Genomic_DNA"/>
</dbReference>
<evidence type="ECO:0000313" key="1">
    <source>
        <dbReference type="EMBL" id="DAF46713.1"/>
    </source>
</evidence>
<protein>
    <submittedName>
        <fullName evidence="1">Uncharacterized protein</fullName>
    </submittedName>
</protein>
<accession>A0A8S5S6Z7</accession>